<keyword evidence="9 11" id="KW-0539">Nucleus</keyword>
<dbReference type="SUPFAM" id="SSF75553">
    <property type="entry name" value="Smc hinge domain"/>
    <property type="match status" value="1"/>
</dbReference>
<feature type="coiled-coil region" evidence="12">
    <location>
        <begin position="613"/>
        <end position="647"/>
    </location>
</feature>
<feature type="compositionally biased region" description="Basic and acidic residues" evidence="13">
    <location>
        <begin position="1238"/>
        <end position="1257"/>
    </location>
</feature>
<comment type="subcellular location">
    <subcellularLocation>
        <location evidence="1 11">Nucleus</location>
    </subcellularLocation>
</comment>
<keyword evidence="16" id="KW-1185">Reference proteome</keyword>
<dbReference type="InterPro" id="IPR027417">
    <property type="entry name" value="P-loop_NTPase"/>
</dbReference>
<dbReference type="FunFam" id="3.40.50.300:FF:000585">
    <property type="entry name" value="Structural maintenance of chromosomes 4"/>
    <property type="match status" value="1"/>
</dbReference>
<feature type="coiled-coil region" evidence="12">
    <location>
        <begin position="515"/>
        <end position="567"/>
    </location>
</feature>
<dbReference type="SUPFAM" id="SSF52540">
    <property type="entry name" value="P-loop containing nucleoside triphosphate hydrolases"/>
    <property type="match status" value="1"/>
</dbReference>
<accession>A0A067MR67</accession>
<dbReference type="GO" id="GO:0007076">
    <property type="term" value="P:mitotic chromosome condensation"/>
    <property type="evidence" value="ECO:0007669"/>
    <property type="project" value="TreeGrafter"/>
</dbReference>
<evidence type="ECO:0000256" key="1">
    <source>
        <dbReference type="ARBA" id="ARBA00004123"/>
    </source>
</evidence>
<dbReference type="OrthoDB" id="5575062at2759"/>
<keyword evidence="4" id="KW-0547">Nucleotide-binding</keyword>
<organism evidence="15 16">
    <name type="scientific">Botryobasidium botryosum (strain FD-172 SS1)</name>
    <dbReference type="NCBI Taxonomy" id="930990"/>
    <lineage>
        <taxon>Eukaryota</taxon>
        <taxon>Fungi</taxon>
        <taxon>Dikarya</taxon>
        <taxon>Basidiomycota</taxon>
        <taxon>Agaricomycotina</taxon>
        <taxon>Agaricomycetes</taxon>
        <taxon>Cantharellales</taxon>
        <taxon>Botryobasidiaceae</taxon>
        <taxon>Botryobasidium</taxon>
    </lineage>
</organism>
<evidence type="ECO:0000313" key="16">
    <source>
        <dbReference type="Proteomes" id="UP000027195"/>
    </source>
</evidence>
<keyword evidence="8" id="KW-0226">DNA condensation</keyword>
<dbReference type="PANTHER" id="PTHR18937:SF172">
    <property type="entry name" value="STRUCTURAL MAINTENANCE OF CHROMOSOMES PROTEIN"/>
    <property type="match status" value="1"/>
</dbReference>
<dbReference type="EMBL" id="KL198022">
    <property type="protein sequence ID" value="KDQ18233.1"/>
    <property type="molecule type" value="Genomic_DNA"/>
</dbReference>
<evidence type="ECO:0000256" key="3">
    <source>
        <dbReference type="ARBA" id="ARBA00022618"/>
    </source>
</evidence>
<keyword evidence="3" id="KW-0132">Cell division</keyword>
<feature type="coiled-coil region" evidence="12">
    <location>
        <begin position="1115"/>
        <end position="1212"/>
    </location>
</feature>
<dbReference type="InterPro" id="IPR036277">
    <property type="entry name" value="SMC_hinge_sf"/>
</dbReference>
<protein>
    <recommendedName>
        <fullName evidence="11">Structural maintenance of chromosomes protein</fullName>
    </recommendedName>
</protein>
<feature type="compositionally biased region" description="Polar residues" evidence="13">
    <location>
        <begin position="100"/>
        <end position="111"/>
    </location>
</feature>
<dbReference type="Gene3D" id="3.40.50.300">
    <property type="entry name" value="P-loop containing nucleotide triphosphate hydrolases"/>
    <property type="match status" value="2"/>
</dbReference>
<evidence type="ECO:0000256" key="7">
    <source>
        <dbReference type="ARBA" id="ARBA00023054"/>
    </source>
</evidence>
<evidence type="ECO:0000256" key="10">
    <source>
        <dbReference type="ARBA" id="ARBA00023306"/>
    </source>
</evidence>
<gene>
    <name evidence="15" type="ORF">BOTBODRAFT_29575</name>
</gene>
<evidence type="ECO:0000256" key="6">
    <source>
        <dbReference type="ARBA" id="ARBA00022840"/>
    </source>
</evidence>
<dbReference type="PANTHER" id="PTHR18937">
    <property type="entry name" value="STRUCTURAL MAINTENANCE OF CHROMOSOMES SMC FAMILY MEMBER"/>
    <property type="match status" value="1"/>
</dbReference>
<proteinExistence type="inferred from homology"/>
<feature type="region of interest" description="Disordered" evidence="13">
    <location>
        <begin position="1"/>
        <end position="251"/>
    </location>
</feature>
<dbReference type="InParanoid" id="A0A067MR67"/>
<feature type="coiled-coil region" evidence="12">
    <location>
        <begin position="448"/>
        <end position="475"/>
    </location>
</feature>
<dbReference type="InterPro" id="IPR003395">
    <property type="entry name" value="RecF/RecN/SMC_N"/>
</dbReference>
<dbReference type="InterPro" id="IPR024704">
    <property type="entry name" value="SMC"/>
</dbReference>
<dbReference type="PIRSF" id="PIRSF005719">
    <property type="entry name" value="SMC"/>
    <property type="match status" value="1"/>
</dbReference>
<evidence type="ECO:0000256" key="13">
    <source>
        <dbReference type="SAM" id="MobiDB-lite"/>
    </source>
</evidence>
<evidence type="ECO:0000313" key="15">
    <source>
        <dbReference type="EMBL" id="KDQ18233.1"/>
    </source>
</evidence>
<dbReference type="Gene3D" id="3.30.70.1620">
    <property type="match status" value="1"/>
</dbReference>
<feature type="domain" description="SMC hinge" evidence="14">
    <location>
        <begin position="794"/>
        <end position="909"/>
    </location>
</feature>
<feature type="compositionally biased region" description="Low complexity" evidence="13">
    <location>
        <begin position="33"/>
        <end position="50"/>
    </location>
</feature>
<keyword evidence="7 12" id="KW-0175">Coiled coil</keyword>
<dbReference type="FunCoup" id="A0A067MR67">
    <property type="interactions" value="421"/>
</dbReference>
<evidence type="ECO:0000256" key="5">
    <source>
        <dbReference type="ARBA" id="ARBA00022776"/>
    </source>
</evidence>
<keyword evidence="5" id="KW-0498">Mitosis</keyword>
<dbReference type="Pfam" id="PF06470">
    <property type="entry name" value="SMC_hinge"/>
    <property type="match status" value="1"/>
</dbReference>
<dbReference type="HOGENOM" id="CLU_001042_4_1_1"/>
<sequence length="1502" mass="168154">MPPRRSTRSSIASTASVKSEKSASKPVSRRSARVSTASSAAAPVSKASTTRGGRKKDVIEEEEEEEEADEEEEDEEEEEEPLPPPKRGARQTARSVPPASKQSRARGSTAATKKGRKVVEEEEDDEAEVEEKLEETVEEQVEDEGAIEGRLEEKVEEKVEEEAEDEEGDEDEDELLPPPKRHARQTPLSATPPPKAKKARIMTSESESNTEEDDAKKSSPARPATQSSPWSSPVKPVSTAPPPPAVPQGPQTRLVIHKMVLVNFKSYKGRQEIGPFHKSFSAIVGPNGSGKSNTIDALLFVFGYRASKMRQGRLSELIHNSSAADDGDDGDGSVIDFCSVEVHFREIIDLPGPDAYEVVPRSNLVVARTAYQNNTSKYTINDRPSNFTEVTTLLKERGIDLDHKRFLILQGEVESIAQMKPKAPSEHEDGLLEYLEDIIGTSKYKAPIEESSLEVERLNEERVERLNRLKIVEREKGGLEAKKKEAEDFLRDQNALVRAQSLLAQHNLWLIQTSANEIMGTIESLQEEMEEERDRNKETIAESEELKQEYEQRVAAFEVVKKETEKLVKNLAVHEKAEVQFQEKKKHLISKRKKLEKALNEDRHAQTEAESWIDNHQEKIEKCKAELEELEASLETEEAELESIRDGLKDKTEVFHAQIEAKQKELEPWNAKISEKQAVVDIATNEKALLSDKIAAVQTAVQKAAEALEALKTDAAAKDAELEELGNEQATLTEEVEEKTKRLQKFDNEIQRLRGKVSSSRQKTDEARASQAANTSQNAVLDSLQRLKAAGRIHGFHGRLGGLGTIPEKYDVAVSTACPALNNLVVDTVDQGQACIEYLRKQNVGRASFIVLDKLPTDNPALKKIDTPENVPRLFDLIKLKEPRFAPAFFKGLGNTLVADDLEQANRIAYGQRRWRVVTLAGQLIDTSGTMSGGGTRVAKGGMSSKLASDAVPPEVLRQYEKETGDAEAELEKLVAERKVFQGELDAVNKKIPEVGIAVSKVELDIQTTAKRMAEAEKRVKELKSQSKPNTGDLKRIQELEGEITAASKEADKLREKSGKIDDEIKSLQNKILEIGGVRMRSQKAKVDGIKGMIDLATEQLTKSEVGKAKSEKDVQKLAKSIESNEGALEELNEELEKLESDFAECAEDVAAVRKLVEEVQDKADSAKQELAEMKVELDEKMGLMNDFRAKEMEIKRQLEEAEKSRKHHDQKIKHWQDYHDQLELQEIDEDEDEENGPEAHEDAEASEPKAKVKSEEGAEPAAKHQKTSASFELEIFDAKFLSRQKINDLTADVALLEDKLKRGKPNLNVLAEYRRRETEFLDRAKDLEKVTENRDAQKKRYDELRKARLEEFMAGFNTISSKLKEMYQMITLGGNAELELVDSMDPFSEGIIFSVMPPKKSWKNISNLSGGEKTLSSLALVFALHVFKPTPLYFMDEIDAALDFRNVSIVANYIKDRTKNAQFIIISLRNDMFELSHRLIGIYKTSNATRSISIDNRALTT</sequence>
<evidence type="ECO:0000256" key="8">
    <source>
        <dbReference type="ARBA" id="ARBA00023067"/>
    </source>
</evidence>
<reference evidence="16" key="1">
    <citation type="journal article" date="2014" name="Proc. Natl. Acad. Sci. U.S.A.">
        <title>Extensive sampling of basidiomycete genomes demonstrates inadequacy of the white-rot/brown-rot paradigm for wood decay fungi.</title>
        <authorList>
            <person name="Riley R."/>
            <person name="Salamov A.A."/>
            <person name="Brown D.W."/>
            <person name="Nagy L.G."/>
            <person name="Floudas D."/>
            <person name="Held B.W."/>
            <person name="Levasseur A."/>
            <person name="Lombard V."/>
            <person name="Morin E."/>
            <person name="Otillar R."/>
            <person name="Lindquist E.A."/>
            <person name="Sun H."/>
            <person name="LaButti K.M."/>
            <person name="Schmutz J."/>
            <person name="Jabbour D."/>
            <person name="Luo H."/>
            <person name="Baker S.E."/>
            <person name="Pisabarro A.G."/>
            <person name="Walton J.D."/>
            <person name="Blanchette R.A."/>
            <person name="Henrissat B."/>
            <person name="Martin F."/>
            <person name="Cullen D."/>
            <person name="Hibbett D.S."/>
            <person name="Grigoriev I.V."/>
        </authorList>
    </citation>
    <scope>NUCLEOTIDE SEQUENCE [LARGE SCALE GENOMIC DNA]</scope>
    <source>
        <strain evidence="16">FD-172 SS1</strain>
    </source>
</reference>
<feature type="compositionally biased region" description="Acidic residues" evidence="13">
    <location>
        <begin position="59"/>
        <end position="81"/>
    </location>
</feature>
<dbReference type="GO" id="GO:0005524">
    <property type="term" value="F:ATP binding"/>
    <property type="evidence" value="ECO:0007669"/>
    <property type="project" value="UniProtKB-KW"/>
</dbReference>
<dbReference type="Gene3D" id="1.20.1060.20">
    <property type="match status" value="1"/>
</dbReference>
<dbReference type="GO" id="GO:0000796">
    <property type="term" value="C:condensin complex"/>
    <property type="evidence" value="ECO:0007669"/>
    <property type="project" value="TreeGrafter"/>
</dbReference>
<dbReference type="STRING" id="930990.A0A067MR67"/>
<feature type="region of interest" description="Disordered" evidence="13">
    <location>
        <begin position="1229"/>
        <end position="1268"/>
    </location>
</feature>
<evidence type="ECO:0000256" key="9">
    <source>
        <dbReference type="ARBA" id="ARBA00023242"/>
    </source>
</evidence>
<name>A0A067MR67_BOTB1</name>
<dbReference type="FunFam" id="3.40.50.300:FF:000481">
    <property type="entry name" value="Structural maintenance of chromosomes 4"/>
    <property type="match status" value="1"/>
</dbReference>
<feature type="region of interest" description="Disordered" evidence="13">
    <location>
        <begin position="754"/>
        <end position="775"/>
    </location>
</feature>
<evidence type="ECO:0000256" key="2">
    <source>
        <dbReference type="ARBA" id="ARBA00006005"/>
    </source>
</evidence>
<evidence type="ECO:0000256" key="4">
    <source>
        <dbReference type="ARBA" id="ARBA00022741"/>
    </source>
</evidence>
<feature type="compositionally biased region" description="Basic and acidic residues" evidence="13">
    <location>
        <begin position="147"/>
        <end position="157"/>
    </location>
</feature>
<keyword evidence="6" id="KW-0067">ATP-binding</keyword>
<comment type="similarity">
    <text evidence="2">Belongs to the SMC family. SMC4 subfamily.</text>
</comment>
<dbReference type="GO" id="GO:0005634">
    <property type="term" value="C:nucleus"/>
    <property type="evidence" value="ECO:0007669"/>
    <property type="project" value="UniProtKB-SubCell"/>
</dbReference>
<dbReference type="Proteomes" id="UP000027195">
    <property type="component" value="Unassembled WGS sequence"/>
</dbReference>
<dbReference type="Pfam" id="PF02463">
    <property type="entry name" value="SMC_N"/>
    <property type="match status" value="2"/>
</dbReference>
<keyword evidence="10" id="KW-0131">Cell cycle</keyword>
<feature type="coiled-coil region" evidence="12">
    <location>
        <begin position="957"/>
        <end position="1071"/>
    </location>
</feature>
<dbReference type="SMART" id="SM00968">
    <property type="entry name" value="SMC_hinge"/>
    <property type="match status" value="1"/>
</dbReference>
<evidence type="ECO:0000259" key="14">
    <source>
        <dbReference type="SMART" id="SM00968"/>
    </source>
</evidence>
<feature type="compositionally biased region" description="Acidic residues" evidence="13">
    <location>
        <begin position="158"/>
        <end position="175"/>
    </location>
</feature>
<evidence type="ECO:0000256" key="12">
    <source>
        <dbReference type="SAM" id="Coils"/>
    </source>
</evidence>
<dbReference type="InterPro" id="IPR010935">
    <property type="entry name" value="SMC_hinge"/>
</dbReference>
<feature type="compositionally biased region" description="Acidic residues" evidence="13">
    <location>
        <begin position="120"/>
        <end position="146"/>
    </location>
</feature>
<dbReference type="GO" id="GO:0051301">
    <property type="term" value="P:cell division"/>
    <property type="evidence" value="ECO:0007669"/>
    <property type="project" value="UniProtKB-KW"/>
</dbReference>
<feature type="compositionally biased region" description="Low complexity" evidence="13">
    <location>
        <begin position="227"/>
        <end position="238"/>
    </location>
</feature>
<dbReference type="Gene3D" id="1.10.287.1490">
    <property type="match status" value="1"/>
</dbReference>
<evidence type="ECO:0000256" key="11">
    <source>
        <dbReference type="PIRNR" id="PIRNR005719"/>
    </source>
</evidence>